<dbReference type="PIRSF" id="PIRSF000709">
    <property type="entry name" value="6PFK_2-Ptase"/>
    <property type="match status" value="1"/>
</dbReference>
<dbReference type="InterPro" id="IPR005952">
    <property type="entry name" value="Phosphogly_mut1"/>
</dbReference>
<comment type="similarity">
    <text evidence="1">Belongs to the phosphoglycerate mutase family. BPG-dependent PGAM subfamily.</text>
</comment>
<dbReference type="SMART" id="SM00855">
    <property type="entry name" value="PGAM"/>
    <property type="match status" value="1"/>
</dbReference>
<name>A0A382GGT2_9ZZZZ</name>
<dbReference type="PROSITE" id="PS00175">
    <property type="entry name" value="PG_MUTASE"/>
    <property type="match status" value="1"/>
</dbReference>
<evidence type="ECO:0000313" key="5">
    <source>
        <dbReference type="EMBL" id="SVB74129.1"/>
    </source>
</evidence>
<keyword evidence="4" id="KW-0413">Isomerase</keyword>
<proteinExistence type="inferred from homology"/>
<dbReference type="InterPro" id="IPR029033">
    <property type="entry name" value="His_PPase_superfam"/>
</dbReference>
<dbReference type="Gene3D" id="3.40.50.1240">
    <property type="entry name" value="Phosphoglycerate mutase-like"/>
    <property type="match status" value="1"/>
</dbReference>
<protein>
    <recommendedName>
        <fullName evidence="2">phosphoglycerate mutase (2,3-diphosphoglycerate-dependent)</fullName>
        <ecNumber evidence="2">5.4.2.11</ecNumber>
    </recommendedName>
</protein>
<evidence type="ECO:0000256" key="2">
    <source>
        <dbReference type="ARBA" id="ARBA00012028"/>
    </source>
</evidence>
<dbReference type="Pfam" id="PF00300">
    <property type="entry name" value="His_Phos_1"/>
    <property type="match status" value="1"/>
</dbReference>
<dbReference type="EMBL" id="UINC01055352">
    <property type="protein sequence ID" value="SVB74129.1"/>
    <property type="molecule type" value="Genomic_DNA"/>
</dbReference>
<evidence type="ECO:0000256" key="1">
    <source>
        <dbReference type="ARBA" id="ARBA00006717"/>
    </source>
</evidence>
<dbReference type="CDD" id="cd07067">
    <property type="entry name" value="HP_PGM_like"/>
    <property type="match status" value="1"/>
</dbReference>
<dbReference type="InterPro" id="IPR013078">
    <property type="entry name" value="His_Pase_superF_clade-1"/>
</dbReference>
<gene>
    <name evidence="5" type="ORF">METZ01_LOCUS226983</name>
</gene>
<dbReference type="InterPro" id="IPR001345">
    <property type="entry name" value="PG/BPGM_mutase_AS"/>
</dbReference>
<reference evidence="5" key="1">
    <citation type="submission" date="2018-05" db="EMBL/GenBank/DDBJ databases">
        <authorList>
            <person name="Lanie J.A."/>
            <person name="Ng W.-L."/>
            <person name="Kazmierczak K.M."/>
            <person name="Andrzejewski T.M."/>
            <person name="Davidsen T.M."/>
            <person name="Wayne K.J."/>
            <person name="Tettelin H."/>
            <person name="Glass J.I."/>
            <person name="Rusch D."/>
            <person name="Podicherti R."/>
            <person name="Tsui H.-C.T."/>
            <person name="Winkler M.E."/>
        </authorList>
    </citation>
    <scope>NUCLEOTIDE SEQUENCE</scope>
</reference>
<dbReference type="NCBIfam" id="TIGR01258">
    <property type="entry name" value="pgm_1"/>
    <property type="match status" value="1"/>
</dbReference>
<evidence type="ECO:0000256" key="3">
    <source>
        <dbReference type="ARBA" id="ARBA00023152"/>
    </source>
</evidence>
<dbReference type="EC" id="5.4.2.11" evidence="2"/>
<feature type="non-terminal residue" evidence="5">
    <location>
        <position position="98"/>
    </location>
</feature>
<dbReference type="AlphaFoldDB" id="A0A382GGT2"/>
<organism evidence="5">
    <name type="scientific">marine metagenome</name>
    <dbReference type="NCBI Taxonomy" id="408172"/>
    <lineage>
        <taxon>unclassified sequences</taxon>
        <taxon>metagenomes</taxon>
        <taxon>ecological metagenomes</taxon>
    </lineage>
</organism>
<keyword evidence="3" id="KW-0324">Glycolysis</keyword>
<evidence type="ECO:0000256" key="4">
    <source>
        <dbReference type="ARBA" id="ARBA00023235"/>
    </source>
</evidence>
<sequence length="98" mass="11318">MRLILLRHGESEWNLLNQFTGWTDVGLTENGIQEAQFSAEQILKENIVINTIYTSVLLRSTHTAEIIADNIGFNKENIQYDWRLNERHYGALQGLNKS</sequence>
<dbReference type="GO" id="GO:0006096">
    <property type="term" value="P:glycolytic process"/>
    <property type="evidence" value="ECO:0007669"/>
    <property type="project" value="UniProtKB-KW"/>
</dbReference>
<accession>A0A382GGT2</accession>
<dbReference type="GO" id="GO:0004619">
    <property type="term" value="F:phosphoglycerate mutase activity"/>
    <property type="evidence" value="ECO:0007669"/>
    <property type="project" value="UniProtKB-EC"/>
</dbReference>
<dbReference type="SUPFAM" id="SSF53254">
    <property type="entry name" value="Phosphoglycerate mutase-like"/>
    <property type="match status" value="1"/>
</dbReference>
<dbReference type="PANTHER" id="PTHR11931">
    <property type="entry name" value="PHOSPHOGLYCERATE MUTASE"/>
    <property type="match status" value="1"/>
</dbReference>